<evidence type="ECO:0000313" key="5">
    <source>
        <dbReference type="Proteomes" id="UP000664385"/>
    </source>
</evidence>
<dbReference type="InterPro" id="IPR000917">
    <property type="entry name" value="Sulfatase_N"/>
</dbReference>
<gene>
    <name evidence="4" type="ORF">JF543_00410</name>
</gene>
<organism evidence="4 5">
    <name type="scientific">Microbacterium esteraromaticum</name>
    <dbReference type="NCBI Taxonomy" id="57043"/>
    <lineage>
        <taxon>Bacteria</taxon>
        <taxon>Bacillati</taxon>
        <taxon>Actinomycetota</taxon>
        <taxon>Actinomycetes</taxon>
        <taxon>Micrococcales</taxon>
        <taxon>Microbacteriaceae</taxon>
        <taxon>Microbacterium</taxon>
    </lineage>
</organism>
<keyword evidence="2" id="KW-0378">Hydrolase</keyword>
<evidence type="ECO:0000256" key="2">
    <source>
        <dbReference type="ARBA" id="ARBA00022801"/>
    </source>
</evidence>
<dbReference type="PANTHER" id="PTHR42693">
    <property type="entry name" value="ARYLSULFATASE FAMILY MEMBER"/>
    <property type="match status" value="1"/>
</dbReference>
<dbReference type="InterPro" id="IPR017850">
    <property type="entry name" value="Alkaline_phosphatase_core_sf"/>
</dbReference>
<protein>
    <submittedName>
        <fullName evidence="4">Sulfatase</fullName>
    </submittedName>
</protein>
<name>A0A939DSN4_9MICO</name>
<dbReference type="CDD" id="cd16034">
    <property type="entry name" value="sulfatase_like"/>
    <property type="match status" value="1"/>
</dbReference>
<reference evidence="4" key="1">
    <citation type="submission" date="2020-12" db="EMBL/GenBank/DDBJ databases">
        <title>PHA producing bacteria isolated from mangrove.</title>
        <authorList>
            <person name="Zheng W."/>
            <person name="Yu S."/>
            <person name="Huang Y."/>
        </authorList>
    </citation>
    <scope>NUCLEOTIDE SEQUENCE</scope>
    <source>
        <strain evidence="4">GN8-5</strain>
    </source>
</reference>
<comment type="caution">
    <text evidence="4">The sequence shown here is derived from an EMBL/GenBank/DDBJ whole genome shotgun (WGS) entry which is preliminary data.</text>
</comment>
<dbReference type="Gene3D" id="3.40.720.10">
    <property type="entry name" value="Alkaline Phosphatase, subunit A"/>
    <property type="match status" value="1"/>
</dbReference>
<dbReference type="RefSeq" id="WP_206822424.1">
    <property type="nucleotide sequence ID" value="NZ_JAEMWU010000001.1"/>
</dbReference>
<dbReference type="GO" id="GO:0004065">
    <property type="term" value="F:arylsulfatase activity"/>
    <property type="evidence" value="ECO:0007669"/>
    <property type="project" value="TreeGrafter"/>
</dbReference>
<evidence type="ECO:0000259" key="3">
    <source>
        <dbReference type="Pfam" id="PF00884"/>
    </source>
</evidence>
<dbReference type="SUPFAM" id="SSF53649">
    <property type="entry name" value="Alkaline phosphatase-like"/>
    <property type="match status" value="1"/>
</dbReference>
<feature type="domain" description="Sulfatase N-terminal" evidence="3">
    <location>
        <begin position="5"/>
        <end position="344"/>
    </location>
</feature>
<dbReference type="AlphaFoldDB" id="A0A939DSN4"/>
<dbReference type="Proteomes" id="UP000664385">
    <property type="component" value="Unassembled WGS sequence"/>
</dbReference>
<sequence length="465" mass="51141">MPNRPNILVIMADQFRASSLGLLGEDPVHTPHLDRLAAEGCLVRQAVSNYPVCSPHRAMFLTGMRPVDNGVTLNVNSETAQDGIGLRSGLDTWAGVLRRHGWRTGYIGKWHLEPPVDEDAEFGEGRRSDGKVWDAWSPPDRRFGFDFWYSYGAADRHLTPHYWTTRAGRHERVDIDQWSAEHETDVAIRFLQQSGDEPFALMLSLNPPHPPFELVPDRYRTRYAELDDATLLPRPNVRLGTETAHKAAGIARDYYAAVTGVDEQIGRLHAAVQACSGDRPTVIVFTSDHGMQMGSHELLYKNVAYEESMRLPFIVHSPQLVPAGESQVVVDSMDVAPTILGLVGLALGGDAVAGRDRSGALRGEPGGADDDTAMYYRYASRSDPTSVRGLRTPQAKIVATWDPKGGLSVEVFDLDDDPFELSSRPQTGLATTMARMLHEALTAAGDDWAGADALADTYRLEPMNA</sequence>
<accession>A0A939DSN4</accession>
<dbReference type="PANTHER" id="PTHR42693:SF53">
    <property type="entry name" value="ENDO-4-O-SULFATASE"/>
    <property type="match status" value="1"/>
</dbReference>
<dbReference type="InterPro" id="IPR050738">
    <property type="entry name" value="Sulfatase"/>
</dbReference>
<evidence type="ECO:0000256" key="1">
    <source>
        <dbReference type="ARBA" id="ARBA00008779"/>
    </source>
</evidence>
<evidence type="ECO:0000313" key="4">
    <source>
        <dbReference type="EMBL" id="MBN8204415.1"/>
    </source>
</evidence>
<dbReference type="Pfam" id="PF00884">
    <property type="entry name" value="Sulfatase"/>
    <property type="match status" value="1"/>
</dbReference>
<dbReference type="EMBL" id="JAEMWU010000001">
    <property type="protein sequence ID" value="MBN8204415.1"/>
    <property type="molecule type" value="Genomic_DNA"/>
</dbReference>
<comment type="similarity">
    <text evidence="1">Belongs to the sulfatase family.</text>
</comment>
<proteinExistence type="inferred from homology"/>